<dbReference type="InParanoid" id="A0A2R5GZM0"/>
<feature type="compositionally biased region" description="Low complexity" evidence="8">
    <location>
        <begin position="191"/>
        <end position="200"/>
    </location>
</feature>
<feature type="compositionally biased region" description="Basic and acidic residues" evidence="8">
    <location>
        <begin position="270"/>
        <end position="281"/>
    </location>
</feature>
<name>A0A2R5GZM0_9STRA</name>
<feature type="compositionally biased region" description="Basic and acidic residues" evidence="8">
    <location>
        <begin position="161"/>
        <end position="179"/>
    </location>
</feature>
<feature type="domain" description="Zinc finger C2H2 LYAR-type" evidence="9">
    <location>
        <begin position="32"/>
        <end position="59"/>
    </location>
</feature>
<dbReference type="InterPro" id="IPR014898">
    <property type="entry name" value="Znf_C2H2_LYAR"/>
</dbReference>
<dbReference type="GO" id="GO:0003677">
    <property type="term" value="F:DNA binding"/>
    <property type="evidence" value="ECO:0007669"/>
    <property type="project" value="InterPro"/>
</dbReference>
<evidence type="ECO:0000313" key="11">
    <source>
        <dbReference type="Proteomes" id="UP000241890"/>
    </source>
</evidence>
<evidence type="ECO:0000259" key="9">
    <source>
        <dbReference type="Pfam" id="PF08790"/>
    </source>
</evidence>
<keyword evidence="3" id="KW-0677">Repeat</keyword>
<dbReference type="AlphaFoldDB" id="A0A2R5GZM0"/>
<dbReference type="FunFam" id="3.30.1490.490:FF:000001">
    <property type="entry name" value="cell growth-regulating nucleolar protein-like"/>
    <property type="match status" value="1"/>
</dbReference>
<accession>A0A2R5GZM0</accession>
<dbReference type="PANTHER" id="PTHR13100:SF10">
    <property type="entry name" value="CELL GROWTH-REGULATING NUCLEOLAR PROTEIN"/>
    <property type="match status" value="1"/>
</dbReference>
<evidence type="ECO:0000256" key="3">
    <source>
        <dbReference type="ARBA" id="ARBA00022737"/>
    </source>
</evidence>
<protein>
    <submittedName>
        <fullName evidence="10">Cell growth-regulating nucleolar protein</fullName>
    </submittedName>
</protein>
<comment type="subcellular location">
    <subcellularLocation>
        <location evidence="1">Nucleus</location>
    </subcellularLocation>
</comment>
<dbReference type="EMBL" id="BEYU01000158">
    <property type="protein sequence ID" value="GBG33494.1"/>
    <property type="molecule type" value="Genomic_DNA"/>
</dbReference>
<comment type="caution">
    <text evidence="10">The sequence shown here is derived from an EMBL/GenBank/DDBJ whole genome shotgun (WGS) entry which is preliminary data.</text>
</comment>
<evidence type="ECO:0000256" key="6">
    <source>
        <dbReference type="ARBA" id="ARBA00023242"/>
    </source>
</evidence>
<evidence type="ECO:0000256" key="5">
    <source>
        <dbReference type="ARBA" id="ARBA00022833"/>
    </source>
</evidence>
<feature type="compositionally biased region" description="Basic and acidic residues" evidence="8">
    <location>
        <begin position="208"/>
        <end position="238"/>
    </location>
</feature>
<evidence type="ECO:0000256" key="8">
    <source>
        <dbReference type="SAM" id="MobiDB-lite"/>
    </source>
</evidence>
<gene>
    <name evidence="10" type="ORF">FCC1311_097172</name>
</gene>
<evidence type="ECO:0000313" key="10">
    <source>
        <dbReference type="EMBL" id="GBG33494.1"/>
    </source>
</evidence>
<dbReference type="Pfam" id="PF08790">
    <property type="entry name" value="zf-LYAR"/>
    <property type="match status" value="1"/>
</dbReference>
<evidence type="ECO:0000256" key="7">
    <source>
        <dbReference type="PROSITE-ProRule" id="PRU01145"/>
    </source>
</evidence>
<proteinExistence type="predicted"/>
<sequence>MVSFICDACQETVKKPKVDNHYKFKCRDCWVLSCVDCGVRFEGDQYKEHNTCISEAEKYQGALYQGPKAGKSNGKEDPQERWTDAVTRVAEKAAAGTISLSPEATDILQKMTAFENVPRKQKKFVNYVHNSFRVPPPVVTSIWEALQKQWSDEKIEMDKAKAEAALAKEKKQENGTDKKANKKRSRAQSTDSSSSSSSSDSDSDSDSDAEKTKSSTEEKNSKKAKKTDDKDDDKDTKSAKKKKDKKAKKDKNKDAKSSAEGASVDEPSAEPEKESNSKVTWKKEVRDALKAAKKHKMPFQDLMALLAKGKVKTPGDVKVKKYLGKHPEKFKLYPKKDAVKLILK</sequence>
<dbReference type="GO" id="GO:0006364">
    <property type="term" value="P:rRNA processing"/>
    <property type="evidence" value="ECO:0007669"/>
    <property type="project" value="TreeGrafter"/>
</dbReference>
<feature type="compositionally biased region" description="Basic residues" evidence="8">
    <location>
        <begin position="239"/>
        <end position="250"/>
    </location>
</feature>
<dbReference type="InterPro" id="IPR036236">
    <property type="entry name" value="Znf_C2H2_sf"/>
</dbReference>
<keyword evidence="6" id="KW-0539">Nucleus</keyword>
<keyword evidence="2" id="KW-0479">Metal-binding</keyword>
<evidence type="ECO:0000256" key="2">
    <source>
        <dbReference type="ARBA" id="ARBA00022723"/>
    </source>
</evidence>
<dbReference type="PROSITE" id="PS51804">
    <property type="entry name" value="ZF_C2HC_LYAR"/>
    <property type="match status" value="2"/>
</dbReference>
<dbReference type="PANTHER" id="PTHR13100">
    <property type="entry name" value="CELL GROWTH-REGULATING NUCLEOLAR PROTEIN LYAR"/>
    <property type="match status" value="1"/>
</dbReference>
<dbReference type="Gene3D" id="3.30.1490.490">
    <property type="match status" value="1"/>
</dbReference>
<evidence type="ECO:0000256" key="1">
    <source>
        <dbReference type="ARBA" id="ARBA00004123"/>
    </source>
</evidence>
<reference evidence="10 11" key="1">
    <citation type="submission" date="2017-12" db="EMBL/GenBank/DDBJ databases">
        <title>Sequencing, de novo assembly and annotation of complete genome of a new Thraustochytrid species, strain FCC1311.</title>
        <authorList>
            <person name="Sedici K."/>
            <person name="Godart F."/>
            <person name="Aiese Cigliano R."/>
            <person name="Sanseverino W."/>
            <person name="Barakat M."/>
            <person name="Ortet P."/>
            <person name="Marechal E."/>
            <person name="Cagnac O."/>
            <person name="Amato A."/>
        </authorList>
    </citation>
    <scope>NUCLEOTIDE SEQUENCE [LARGE SCALE GENOMIC DNA]</scope>
</reference>
<dbReference type="OrthoDB" id="21474at2759"/>
<keyword evidence="4 7" id="KW-0863">Zinc-finger</keyword>
<feature type="region of interest" description="Disordered" evidence="8">
    <location>
        <begin position="161"/>
        <end position="281"/>
    </location>
</feature>
<keyword evidence="5" id="KW-0862">Zinc</keyword>
<dbReference type="Proteomes" id="UP000241890">
    <property type="component" value="Unassembled WGS sequence"/>
</dbReference>
<keyword evidence="11" id="KW-1185">Reference proteome</keyword>
<dbReference type="SUPFAM" id="SSF57667">
    <property type="entry name" value="beta-beta-alpha zinc fingers"/>
    <property type="match status" value="2"/>
</dbReference>
<organism evidence="10 11">
    <name type="scientific">Hondaea fermentalgiana</name>
    <dbReference type="NCBI Taxonomy" id="2315210"/>
    <lineage>
        <taxon>Eukaryota</taxon>
        <taxon>Sar</taxon>
        <taxon>Stramenopiles</taxon>
        <taxon>Bigyra</taxon>
        <taxon>Labyrinthulomycetes</taxon>
        <taxon>Thraustochytrida</taxon>
        <taxon>Thraustochytriidae</taxon>
        <taxon>Hondaea</taxon>
    </lineage>
</organism>
<dbReference type="GO" id="GO:0008270">
    <property type="term" value="F:zinc ion binding"/>
    <property type="evidence" value="ECO:0007669"/>
    <property type="project" value="UniProtKB-KW"/>
</dbReference>
<dbReference type="GO" id="GO:0000122">
    <property type="term" value="P:negative regulation of transcription by RNA polymerase II"/>
    <property type="evidence" value="ECO:0007669"/>
    <property type="project" value="TreeGrafter"/>
</dbReference>
<dbReference type="GO" id="GO:0005730">
    <property type="term" value="C:nucleolus"/>
    <property type="evidence" value="ECO:0007669"/>
    <property type="project" value="TreeGrafter"/>
</dbReference>
<dbReference type="InterPro" id="IPR039999">
    <property type="entry name" value="LYAR"/>
</dbReference>
<evidence type="ECO:0000256" key="4">
    <source>
        <dbReference type="ARBA" id="ARBA00022771"/>
    </source>
</evidence>